<gene>
    <name evidence="2" type="ORF">CK820_G0047578</name>
</gene>
<sequence length="92" mass="9563">MSYILKMPGTCLPGEGTTYELPPSSLHPSSAPVTSGGTCPALLTEAGWEAPIMAFTEAASAVGPSWTHSGASRSSSSRTSRRRRRSHAPTAC</sequence>
<feature type="non-terminal residue" evidence="2">
    <location>
        <position position="92"/>
    </location>
</feature>
<evidence type="ECO:0000313" key="2">
    <source>
        <dbReference type="EMBL" id="PNI89499.1"/>
    </source>
</evidence>
<name>A0A2J8PZQ1_PANTR</name>
<evidence type="ECO:0000256" key="1">
    <source>
        <dbReference type="SAM" id="MobiDB-lite"/>
    </source>
</evidence>
<protein>
    <submittedName>
        <fullName evidence="2">PDE2A isoform 8</fullName>
    </submittedName>
</protein>
<accession>A0A2J8PZQ1</accession>
<proteinExistence type="predicted"/>
<feature type="region of interest" description="Disordered" evidence="1">
    <location>
        <begin position="61"/>
        <end position="92"/>
    </location>
</feature>
<reference evidence="2 3" key="1">
    <citation type="submission" date="2017-12" db="EMBL/GenBank/DDBJ databases">
        <title>High-resolution comparative analysis of great ape genomes.</title>
        <authorList>
            <person name="Pollen A."/>
            <person name="Hastie A."/>
            <person name="Hormozdiari F."/>
            <person name="Dougherty M."/>
            <person name="Liu R."/>
            <person name="Chaisson M."/>
            <person name="Hoppe E."/>
            <person name="Hill C."/>
            <person name="Pang A."/>
            <person name="Hillier L."/>
            <person name="Baker C."/>
            <person name="Armstrong J."/>
            <person name="Shendure J."/>
            <person name="Paten B."/>
            <person name="Wilson R."/>
            <person name="Chao H."/>
            <person name="Schneider V."/>
            <person name="Ventura M."/>
            <person name="Kronenberg Z."/>
            <person name="Murali S."/>
            <person name="Gordon D."/>
            <person name="Cantsilieris S."/>
            <person name="Munson K."/>
            <person name="Nelson B."/>
            <person name="Raja A."/>
            <person name="Underwood J."/>
            <person name="Diekhans M."/>
            <person name="Fiddes I."/>
            <person name="Haussler D."/>
            <person name="Eichler E."/>
        </authorList>
    </citation>
    <scope>NUCLEOTIDE SEQUENCE [LARGE SCALE GENOMIC DNA]</scope>
    <source>
        <strain evidence="2">Yerkes chimp pedigree #C0471</strain>
    </source>
</reference>
<evidence type="ECO:0000313" key="3">
    <source>
        <dbReference type="Proteomes" id="UP000236370"/>
    </source>
</evidence>
<dbReference type="EMBL" id="NBAG03000097">
    <property type="protein sequence ID" value="PNI89499.1"/>
    <property type="molecule type" value="Genomic_DNA"/>
</dbReference>
<comment type="caution">
    <text evidence="2">The sequence shown here is derived from an EMBL/GenBank/DDBJ whole genome shotgun (WGS) entry which is preliminary data.</text>
</comment>
<feature type="compositionally biased region" description="Basic residues" evidence="1">
    <location>
        <begin position="79"/>
        <end position="92"/>
    </location>
</feature>
<organism evidence="2 3">
    <name type="scientific">Pan troglodytes</name>
    <name type="common">Chimpanzee</name>
    <dbReference type="NCBI Taxonomy" id="9598"/>
    <lineage>
        <taxon>Eukaryota</taxon>
        <taxon>Metazoa</taxon>
        <taxon>Chordata</taxon>
        <taxon>Craniata</taxon>
        <taxon>Vertebrata</taxon>
        <taxon>Euteleostomi</taxon>
        <taxon>Mammalia</taxon>
        <taxon>Eutheria</taxon>
        <taxon>Euarchontoglires</taxon>
        <taxon>Primates</taxon>
        <taxon>Haplorrhini</taxon>
        <taxon>Catarrhini</taxon>
        <taxon>Hominidae</taxon>
        <taxon>Pan</taxon>
    </lineage>
</organism>
<dbReference type="Proteomes" id="UP000236370">
    <property type="component" value="Unassembled WGS sequence"/>
</dbReference>
<dbReference type="AlphaFoldDB" id="A0A2J8PZQ1"/>